<dbReference type="Pfam" id="PF09977">
    <property type="entry name" value="Tad_C"/>
    <property type="match status" value="1"/>
</dbReference>
<dbReference type="OrthoDB" id="7630116at2"/>
<evidence type="ECO:0000313" key="4">
    <source>
        <dbReference type="Proteomes" id="UP000033649"/>
    </source>
</evidence>
<accession>A0A0F5FH64</accession>
<dbReference type="EMBL" id="JZEY01000061">
    <property type="protein sequence ID" value="KKB07930.1"/>
    <property type="molecule type" value="Genomic_DNA"/>
</dbReference>
<gene>
    <name evidence="3" type="ORF">VE26_15055</name>
</gene>
<evidence type="ECO:0000313" key="3">
    <source>
        <dbReference type="EMBL" id="KKB07930.1"/>
    </source>
</evidence>
<dbReference type="RefSeq" id="WP_046105959.1">
    <property type="nucleotide sequence ID" value="NZ_JZEY01000061.1"/>
</dbReference>
<protein>
    <recommendedName>
        <fullName evidence="5">Flp pilus-assembly TadG-like N-terminal domain-containing protein</fullName>
    </recommendedName>
</protein>
<evidence type="ECO:0000259" key="2">
    <source>
        <dbReference type="Pfam" id="PF13400"/>
    </source>
</evidence>
<reference evidence="3 4" key="1">
    <citation type="submission" date="2015-03" db="EMBL/GenBank/DDBJ databases">
        <authorList>
            <person name="Hassan Y."/>
            <person name="Lepp D."/>
            <person name="Li X.-Z."/>
            <person name="Zhou T."/>
        </authorList>
    </citation>
    <scope>NUCLEOTIDE SEQUENCE [LARGE SCALE GENOMIC DNA]</scope>
    <source>
        <strain evidence="3 4">IPL18</strain>
    </source>
</reference>
<dbReference type="Pfam" id="PF13400">
    <property type="entry name" value="Tad"/>
    <property type="match status" value="1"/>
</dbReference>
<feature type="domain" description="DUF2134" evidence="1">
    <location>
        <begin position="61"/>
        <end position="140"/>
    </location>
</feature>
<keyword evidence="4" id="KW-1185">Reference proteome</keyword>
<dbReference type="InterPro" id="IPR028087">
    <property type="entry name" value="Tad_N"/>
</dbReference>
<dbReference type="InterPro" id="IPR018705">
    <property type="entry name" value="DUF2134_membrane"/>
</dbReference>
<proteinExistence type="predicted"/>
<dbReference type="PATRIC" id="fig|429727.3.peg.3085"/>
<evidence type="ECO:0000259" key="1">
    <source>
        <dbReference type="Pfam" id="PF09977"/>
    </source>
</evidence>
<dbReference type="AlphaFoldDB" id="A0A0F5FH64"/>
<sequence length="550" mass="56119">MIWQRFLRDERGNMAILFAFAFMLSAFVSALAVDAASLYQERRQIQAGVDLAAISAAAHPPRAAEIARSVLVEARLLAPASTDGLIVRVGRYDPALPLGQRFRADALPLNAVEVTLERTGNLHFAAGFSAPPLMSATGLATVTPQVSFSIGSRLVSLNGGLGNAVLSALLGTSVSLSAMDYQALAAARIDAFSFLDALALDMGVTAGSYADLLAMEANTGAVARALATLSNGAARTALTALATHGPGRRLSLGKLVALGPLARREIGATGSNGLGIGFSALDVLSGAAALANGANQVSLFLGAGVPGLARLDLALRIGEPPQGGSWFAVGAQGKVLRTAQTRLRFRAELLGGPVLGGAAVSVPLWLDLAHSEAMLVSATCPGPTAPRGSATLAVRPGLVRLGLGEMSDAALSTFGTVPSSSSARLIDVLLLLRVNASGRIDMAQSQPIALTFTSADIAANAVKTARTTTLAASLFGSLFSSLKIEPTILGIRLGLGSEGAIVEALRALLMPLAPVLDLTVNGVLATLGLGLGEADIRVHAVRCDNPVLVG</sequence>
<comment type="caution">
    <text evidence="3">The sequence shown here is derived from an EMBL/GenBank/DDBJ whole genome shotgun (WGS) entry which is preliminary data.</text>
</comment>
<organism evidence="3 4">
    <name type="scientific">Devosia chinhatensis</name>
    <dbReference type="NCBI Taxonomy" id="429727"/>
    <lineage>
        <taxon>Bacteria</taxon>
        <taxon>Pseudomonadati</taxon>
        <taxon>Pseudomonadota</taxon>
        <taxon>Alphaproteobacteria</taxon>
        <taxon>Hyphomicrobiales</taxon>
        <taxon>Devosiaceae</taxon>
        <taxon>Devosia</taxon>
    </lineage>
</organism>
<feature type="domain" description="Putative Flp pilus-assembly TadG-like N-terminal" evidence="2">
    <location>
        <begin position="12"/>
        <end position="58"/>
    </location>
</feature>
<dbReference type="Proteomes" id="UP000033649">
    <property type="component" value="Unassembled WGS sequence"/>
</dbReference>
<dbReference type="STRING" id="429727.VE26_15055"/>
<name>A0A0F5FH64_9HYPH</name>
<evidence type="ECO:0008006" key="5">
    <source>
        <dbReference type="Google" id="ProtNLM"/>
    </source>
</evidence>